<sequence>MNATGQDRGTLARTGVSSAAQRGAALLQHYLRRGERTALDLAVTLLRQGLGETPRGGREHTSCRSNLLAALTLRWSATGDPRDLGGLVVLGRTTAAGSPSLQDLLLFGQALTESHDRTGTPGQLDEAIEVFGRAATLPDPDGRLMTVLNSRAVALLARFHRTGRLSDLATAEADLRRALALPDAGPGVRPLVLGNLANVRFLRHRADDGPTALTEAVGLYREAIAGLPAGSPERPAMLRHLGEALASAADARVPGAALQGILVCRQGLALAPAGHPEHGSLLSCLGVLLRLAVEGGELGVDALGEAAMVLRKAVGSTPADHPDRPERLMRLGNVLHRHSLLAREPGLLDEAIDCLRQAVAGFAGLPSQHDHRDGARVNLAAALHRRHLVTGDLASLRESAAVIRELMGSATRLARDSNGLSNASAVFQTLAAADPEAGDAAREAVETARAALRRAPDRAVVRADRLNTLANALTVRARPGDPGPDAHADLDEAVTLLEQAADLLPPDSPDFAGTLRDLGATWLRKAELIGDRAAAEQAIIALGRAVIAGEPWPGRRAQHEFHHADALRLLYDWEGDPGVLRTAAHGYRQAALTVQAPPLERAAAARAWGDAAVECESATAALEAYRLAVDLLPQVAPRHLARADQQQTLARLSGLAARAAACAVDTGDVRLAVRLLEQGRGTLLGHLLEARGEMTELRAAHPQAAARLTDLRDRMDDLSLGPDEAPGTSDERHTLGARWEEELRRVRRLPGFASFLALPSLDELMACADQGPVVLLYGGPRRGDALILTGPGAPVRHLALPALGEAAVSRQAARFRDALTASRSPGEEQDANRVLHEVLAWLWDNAVGPVLDALAPPSAPPQRLWWSPSGALSALPLHAAGHHGDPTRTALDRVVSSYTPALRALRHARARERRPVATPDSLLAVVQSEAVGNRHPLRGAEREAKAIGTLLPTCELAGPEATFDAVYAALPQHPYAHFACHGVSDLADPSAGELLLHDHAERPLTVRDISRLDLSAARLAVLSACETSRTAGPLADEAIHITSAFQVAGYPHVVGTLWPVHDAVARRVATGFYRELRAGPRLPGTPALDTGRAAVALHRAVRACRARYERSPSLWAAHVHAGA</sequence>
<feature type="domain" description="CHAT" evidence="1">
    <location>
        <begin position="837"/>
        <end position="1122"/>
    </location>
</feature>
<reference evidence="3" key="1">
    <citation type="journal article" date="2019" name="Int. J. Syst. Evol. Microbiol.">
        <title>The Global Catalogue of Microorganisms (GCM) 10K type strain sequencing project: providing services to taxonomists for standard genome sequencing and annotation.</title>
        <authorList>
            <consortium name="The Broad Institute Genomics Platform"/>
            <consortium name="The Broad Institute Genome Sequencing Center for Infectious Disease"/>
            <person name="Wu L."/>
            <person name="Ma J."/>
        </authorList>
    </citation>
    <scope>NUCLEOTIDE SEQUENCE [LARGE SCALE GENOMIC DNA]</scope>
    <source>
        <strain evidence="3">JCM 4866</strain>
    </source>
</reference>
<evidence type="ECO:0000313" key="2">
    <source>
        <dbReference type="EMBL" id="GGX16897.1"/>
    </source>
</evidence>
<accession>A0ABQ2XI28</accession>
<protein>
    <submittedName>
        <fullName evidence="2">CHAT domain-containing protein</fullName>
    </submittedName>
</protein>
<evidence type="ECO:0000259" key="1">
    <source>
        <dbReference type="Pfam" id="PF12770"/>
    </source>
</evidence>
<comment type="caution">
    <text evidence="2">The sequence shown here is derived from an EMBL/GenBank/DDBJ whole genome shotgun (WGS) entry which is preliminary data.</text>
</comment>
<dbReference type="Pfam" id="PF12770">
    <property type="entry name" value="CHAT"/>
    <property type="match status" value="1"/>
</dbReference>
<dbReference type="Gene3D" id="1.25.40.10">
    <property type="entry name" value="Tetratricopeptide repeat domain"/>
    <property type="match status" value="3"/>
</dbReference>
<evidence type="ECO:0000313" key="3">
    <source>
        <dbReference type="Proteomes" id="UP000617743"/>
    </source>
</evidence>
<organism evidence="2 3">
    <name type="scientific">Streptomyces lomondensis</name>
    <dbReference type="NCBI Taxonomy" id="68229"/>
    <lineage>
        <taxon>Bacteria</taxon>
        <taxon>Bacillati</taxon>
        <taxon>Actinomycetota</taxon>
        <taxon>Actinomycetes</taxon>
        <taxon>Kitasatosporales</taxon>
        <taxon>Streptomycetaceae</taxon>
        <taxon>Streptomyces</taxon>
    </lineage>
</organism>
<gene>
    <name evidence="2" type="ORF">GCM10010383_53790</name>
</gene>
<dbReference type="EMBL" id="BMWC01000008">
    <property type="protein sequence ID" value="GGX16897.1"/>
    <property type="molecule type" value="Genomic_DNA"/>
</dbReference>
<proteinExistence type="predicted"/>
<dbReference type="InterPro" id="IPR011990">
    <property type="entry name" value="TPR-like_helical_dom_sf"/>
</dbReference>
<dbReference type="InterPro" id="IPR024983">
    <property type="entry name" value="CHAT_dom"/>
</dbReference>
<keyword evidence="3" id="KW-1185">Reference proteome</keyword>
<dbReference type="Proteomes" id="UP000617743">
    <property type="component" value="Unassembled WGS sequence"/>
</dbReference>
<name>A0ABQ2XI28_9ACTN</name>